<keyword evidence="5 17" id="KW-0808">Transferase</keyword>
<evidence type="ECO:0000256" key="2">
    <source>
        <dbReference type="ARBA" id="ARBA00011541"/>
    </source>
</evidence>
<comment type="catalytic activity">
    <reaction evidence="15 17">
        <text>DNA(n) + a 2'-deoxyribonucleoside 5'-triphosphate = DNA(n+1) + diphosphate</text>
        <dbReference type="Rhea" id="RHEA:22508"/>
        <dbReference type="Rhea" id="RHEA-COMP:17339"/>
        <dbReference type="Rhea" id="RHEA-COMP:17340"/>
        <dbReference type="ChEBI" id="CHEBI:33019"/>
        <dbReference type="ChEBI" id="CHEBI:61560"/>
        <dbReference type="ChEBI" id="CHEBI:173112"/>
        <dbReference type="EC" id="2.7.7.7"/>
    </reaction>
</comment>
<dbReference type="Proteomes" id="UP000266091">
    <property type="component" value="Unassembled WGS sequence"/>
</dbReference>
<dbReference type="PANTHER" id="PTHR10133">
    <property type="entry name" value="DNA POLYMERASE I"/>
    <property type="match status" value="1"/>
</dbReference>
<keyword evidence="11 17" id="KW-0269">Exonuclease</keyword>
<feature type="domain" description="5'-3' exonuclease" evidence="18">
    <location>
        <begin position="1"/>
        <end position="259"/>
    </location>
</feature>
<organism evidence="20 21">
    <name type="scientific">Mesosutterella multiformis</name>
    <dbReference type="NCBI Taxonomy" id="2259133"/>
    <lineage>
        <taxon>Bacteria</taxon>
        <taxon>Pseudomonadati</taxon>
        <taxon>Pseudomonadota</taxon>
        <taxon>Betaproteobacteria</taxon>
        <taxon>Burkholderiales</taxon>
        <taxon>Sutterellaceae</taxon>
        <taxon>Mesosutterella</taxon>
    </lineage>
</organism>
<keyword evidence="13 17" id="KW-0238">DNA-binding</keyword>
<dbReference type="Pfam" id="PF01367">
    <property type="entry name" value="5_3_exonuc"/>
    <property type="match status" value="1"/>
</dbReference>
<evidence type="ECO:0000256" key="8">
    <source>
        <dbReference type="ARBA" id="ARBA00022722"/>
    </source>
</evidence>
<dbReference type="GO" id="GO:0006302">
    <property type="term" value="P:double-strand break repair"/>
    <property type="evidence" value="ECO:0007669"/>
    <property type="project" value="TreeGrafter"/>
</dbReference>
<dbReference type="GO" id="GO:0008409">
    <property type="term" value="F:5'-3' exonuclease activity"/>
    <property type="evidence" value="ECO:0007669"/>
    <property type="project" value="UniProtKB-UniRule"/>
</dbReference>
<dbReference type="EMBL" id="BGZJ01000001">
    <property type="protein sequence ID" value="GBO92762.1"/>
    <property type="molecule type" value="Genomic_DNA"/>
</dbReference>
<evidence type="ECO:0000256" key="6">
    <source>
        <dbReference type="ARBA" id="ARBA00022695"/>
    </source>
</evidence>
<dbReference type="SMART" id="SM00482">
    <property type="entry name" value="POLAc"/>
    <property type="match status" value="1"/>
</dbReference>
<evidence type="ECO:0000256" key="3">
    <source>
        <dbReference type="ARBA" id="ARBA00012417"/>
    </source>
</evidence>
<keyword evidence="14 17" id="KW-0234">DNA repair</keyword>
<dbReference type="CDD" id="cd09898">
    <property type="entry name" value="H3TH_53EXO"/>
    <property type="match status" value="1"/>
</dbReference>
<dbReference type="InterPro" id="IPR008918">
    <property type="entry name" value="HhH2"/>
</dbReference>
<keyword evidence="6 17" id="KW-0548">Nucleotidyltransferase</keyword>
<evidence type="ECO:0000259" key="18">
    <source>
        <dbReference type="SMART" id="SM00475"/>
    </source>
</evidence>
<evidence type="ECO:0000256" key="11">
    <source>
        <dbReference type="ARBA" id="ARBA00022839"/>
    </source>
</evidence>
<dbReference type="EC" id="2.7.7.7" evidence="3 16"/>
<keyword evidence="8" id="KW-0540">Nuclease</keyword>
<evidence type="ECO:0000256" key="1">
    <source>
        <dbReference type="ARBA" id="ARBA00007705"/>
    </source>
</evidence>
<dbReference type="InterPro" id="IPR043502">
    <property type="entry name" value="DNA/RNA_pol_sf"/>
</dbReference>
<evidence type="ECO:0000256" key="13">
    <source>
        <dbReference type="ARBA" id="ARBA00023125"/>
    </source>
</evidence>
<evidence type="ECO:0000259" key="19">
    <source>
        <dbReference type="SMART" id="SM00482"/>
    </source>
</evidence>
<evidence type="ECO:0000256" key="15">
    <source>
        <dbReference type="ARBA" id="ARBA00049244"/>
    </source>
</evidence>
<dbReference type="NCBIfam" id="TIGR00593">
    <property type="entry name" value="pola"/>
    <property type="match status" value="1"/>
</dbReference>
<keyword evidence="10 17" id="KW-0378">Hydrolase</keyword>
<comment type="caution">
    <text evidence="20">The sequence shown here is derived from an EMBL/GenBank/DDBJ whole genome shotgun (WGS) entry which is preliminary data.</text>
</comment>
<dbReference type="FunFam" id="3.40.50.1010:FF:000001">
    <property type="entry name" value="DNA polymerase I"/>
    <property type="match status" value="1"/>
</dbReference>
<name>A0A388S918_9BURK</name>
<dbReference type="Gene3D" id="1.10.150.20">
    <property type="entry name" value="5' to 3' exonuclease, C-terminal subdomain"/>
    <property type="match status" value="2"/>
</dbReference>
<dbReference type="Pfam" id="PF00476">
    <property type="entry name" value="DNA_pol_A"/>
    <property type="match status" value="1"/>
</dbReference>
<dbReference type="CDD" id="cd09859">
    <property type="entry name" value="PIN_53EXO"/>
    <property type="match status" value="1"/>
</dbReference>
<evidence type="ECO:0000256" key="4">
    <source>
        <dbReference type="ARBA" id="ARBA00020311"/>
    </source>
</evidence>
<dbReference type="SUPFAM" id="SSF88723">
    <property type="entry name" value="PIN domain-like"/>
    <property type="match status" value="1"/>
</dbReference>
<dbReference type="RefSeq" id="WP_116269291.1">
    <property type="nucleotide sequence ID" value="NZ_BGZJ01000001.1"/>
</dbReference>
<dbReference type="SMART" id="SM00475">
    <property type="entry name" value="53EXOc"/>
    <property type="match status" value="1"/>
</dbReference>
<evidence type="ECO:0000256" key="12">
    <source>
        <dbReference type="ARBA" id="ARBA00022932"/>
    </source>
</evidence>
<dbReference type="Gene3D" id="3.30.420.10">
    <property type="entry name" value="Ribonuclease H-like superfamily/Ribonuclease H"/>
    <property type="match status" value="1"/>
</dbReference>
<evidence type="ECO:0000256" key="17">
    <source>
        <dbReference type="RuleBase" id="RU004460"/>
    </source>
</evidence>
<evidence type="ECO:0000256" key="10">
    <source>
        <dbReference type="ARBA" id="ARBA00022801"/>
    </source>
</evidence>
<evidence type="ECO:0000256" key="5">
    <source>
        <dbReference type="ARBA" id="ARBA00022679"/>
    </source>
</evidence>
<evidence type="ECO:0000313" key="20">
    <source>
        <dbReference type="EMBL" id="GBO92762.1"/>
    </source>
</evidence>
<dbReference type="GO" id="GO:0003887">
    <property type="term" value="F:DNA-directed DNA polymerase activity"/>
    <property type="evidence" value="ECO:0007669"/>
    <property type="project" value="UniProtKB-UniRule"/>
</dbReference>
<dbReference type="GO" id="GO:0006261">
    <property type="term" value="P:DNA-templated DNA replication"/>
    <property type="evidence" value="ECO:0007669"/>
    <property type="project" value="UniProtKB-UniRule"/>
</dbReference>
<reference evidence="20 21" key="1">
    <citation type="journal article" date="2018" name="Int. J. Syst. Evol. Microbiol.">
        <title>Mesosutterella multiformis gen. nov., sp. nov., a member of the family Sutterellaceae and Sutterella megalosphaeroides sp. nov., isolated from human faeces.</title>
        <authorList>
            <person name="Sakamoto M."/>
            <person name="Ikeyama N."/>
            <person name="Kunihiro T."/>
            <person name="Iino T."/>
            <person name="Yuki M."/>
            <person name="Ohkuma M."/>
        </authorList>
    </citation>
    <scope>NUCLEOTIDE SEQUENCE [LARGE SCALE GENOMIC DNA]</scope>
    <source>
        <strain evidence="20 21">4NBBH2</strain>
    </source>
</reference>
<dbReference type="FunFam" id="1.10.150.20:FF:000002">
    <property type="entry name" value="DNA polymerase I"/>
    <property type="match status" value="1"/>
</dbReference>
<proteinExistence type="inferred from homology"/>
<evidence type="ECO:0000256" key="7">
    <source>
        <dbReference type="ARBA" id="ARBA00022705"/>
    </source>
</evidence>
<evidence type="ECO:0000256" key="16">
    <source>
        <dbReference type="NCBIfam" id="TIGR00593"/>
    </source>
</evidence>
<dbReference type="InterPro" id="IPR018320">
    <property type="entry name" value="DNA_polymerase_1"/>
</dbReference>
<dbReference type="Gene3D" id="3.40.50.1010">
    <property type="entry name" value="5'-nuclease"/>
    <property type="match status" value="1"/>
</dbReference>
<dbReference type="InterPro" id="IPR019760">
    <property type="entry name" value="DNA-dir_DNA_pol_A_CS"/>
</dbReference>
<dbReference type="NCBIfam" id="NF004397">
    <property type="entry name" value="PRK05755.1"/>
    <property type="match status" value="1"/>
</dbReference>
<gene>
    <name evidence="17 20" type="primary">polA</name>
    <name evidence="20" type="ORF">MESMUL_01160</name>
</gene>
<dbReference type="Gene3D" id="3.30.70.370">
    <property type="match status" value="1"/>
</dbReference>
<dbReference type="CDD" id="cd06139">
    <property type="entry name" value="DNA_polA_I_Ecoli_like_exo"/>
    <property type="match status" value="1"/>
</dbReference>
<dbReference type="FunFam" id="1.20.1060.10:FF:000001">
    <property type="entry name" value="DNA polymerase I"/>
    <property type="match status" value="1"/>
</dbReference>
<keyword evidence="9 17" id="KW-0227">DNA damage</keyword>
<evidence type="ECO:0000313" key="21">
    <source>
        <dbReference type="Proteomes" id="UP000266091"/>
    </source>
</evidence>
<feature type="domain" description="DNA-directed DNA polymerase family A palm" evidence="19">
    <location>
        <begin position="695"/>
        <end position="901"/>
    </location>
</feature>
<dbReference type="InterPro" id="IPR012337">
    <property type="entry name" value="RNaseH-like_sf"/>
</dbReference>
<evidence type="ECO:0000256" key="14">
    <source>
        <dbReference type="ARBA" id="ARBA00023204"/>
    </source>
</evidence>
<dbReference type="SUPFAM" id="SSF53098">
    <property type="entry name" value="Ribonuclease H-like"/>
    <property type="match status" value="1"/>
</dbReference>
<dbReference type="GO" id="GO:0003677">
    <property type="term" value="F:DNA binding"/>
    <property type="evidence" value="ECO:0007669"/>
    <property type="project" value="UniProtKB-UniRule"/>
</dbReference>
<dbReference type="Gene3D" id="1.20.1060.10">
    <property type="entry name" value="Taq DNA Polymerase, Chain T, domain 4"/>
    <property type="match status" value="1"/>
</dbReference>
<dbReference type="AlphaFoldDB" id="A0A388S918"/>
<dbReference type="InterPro" id="IPR036279">
    <property type="entry name" value="5-3_exonuclease_C_sf"/>
</dbReference>
<dbReference type="Pfam" id="PF02739">
    <property type="entry name" value="5_3_exonuc_N"/>
    <property type="match status" value="1"/>
</dbReference>
<dbReference type="PANTHER" id="PTHR10133:SF27">
    <property type="entry name" value="DNA POLYMERASE NU"/>
    <property type="match status" value="1"/>
</dbReference>
<comment type="similarity">
    <text evidence="1 17">Belongs to the DNA polymerase type-A family.</text>
</comment>
<dbReference type="CDD" id="cd08637">
    <property type="entry name" value="DNA_pol_A_pol_I_C"/>
    <property type="match status" value="1"/>
</dbReference>
<keyword evidence="21" id="KW-1185">Reference proteome</keyword>
<dbReference type="PROSITE" id="PS00447">
    <property type="entry name" value="DNA_POLYMERASE_A"/>
    <property type="match status" value="1"/>
</dbReference>
<dbReference type="SMART" id="SM00279">
    <property type="entry name" value="HhH2"/>
    <property type="match status" value="1"/>
</dbReference>
<protein>
    <recommendedName>
        <fullName evidence="4 16">DNA polymerase I</fullName>
        <ecNumber evidence="3 16">2.7.7.7</ecNumber>
    </recommendedName>
</protein>
<comment type="subunit">
    <text evidence="2">Single-chain monomer with multiple functions.</text>
</comment>
<keyword evidence="7 17" id="KW-0235">DNA replication</keyword>
<dbReference type="PRINTS" id="PR00868">
    <property type="entry name" value="DNAPOLI"/>
</dbReference>
<dbReference type="InterPro" id="IPR002421">
    <property type="entry name" value="5-3_exonuclease"/>
</dbReference>
<comment type="function">
    <text evidence="17">In addition to polymerase activity, this DNA polymerase exhibits 5'-3' exonuclease activity.</text>
</comment>
<sequence>MSQTLLLIDGSNYLFRAFHALPDLRTSAGEPTGAIKGFVSMLGAVRAIVKPDFGVCVFDAKGKTFRSDIYPEYKANRPPMPDDLASQIRPIQEFVVAMGWKLIVQEGVEADDVIGTLATRAKARGIKSFIATGDKDLNQLVEDGEIVTINTMSHEVLDEAGVTAKFGVPPSRIIDYLALMGDKVDNVPGINKCGPKTAAKWISEYGSLDGVREHASEVKGKIGEYLREGLPFLDKARDLVTIRTAVEIPEVKTEADLVIRDPDEETLEALYRRWEMKTGGSRAKKQLARAVKKPGEEGPQPGAQMDLFAALPPKVDSDLMPLTPTSAEDPVAYKLIVDEPTLGEALESLSAAESSVIPAGMQIFTDSTEPLRARLTGLAISAGPVGSWYVPLTGESGIRTPEQQTVIEGLKPWLEGKARKVAHSAKFVLHVMANEGIRLLAPGAGRLDDTRLEDYVLESHNRHELERLSLRWLHRDIPGTEEVFGKGASKKATHEVEPEKAARCGVEQAAAIRTLHARFTMKLAEDPGQKLTSIYEEIELPTERVLFRMERTGTLIDTELLHRQSKALGKEIEKLEEKAWSEAGEKFNLGSPKQLSHILFEKLAIPAGKKTASGGYSTGEDVLSELALTYPLPKTILEYRALSKLKSTYTDKLPKMVFEGDGRVHTTFGQATAVTGRLASSDPNLQNIPVRTEEGRKVREAFIAPRGCKIISADYSQIELRIMAHISEDPGLISAFRHGMDVHRATASEVFGVAPDAVTPDQRRMAKVINFGLIYGMSAFGLAQNLGVSRGEAAGYIDQYFTRYPKVREYMEKTRKLAHERGYVETAFGRRLWLPDITSSRAAVRAGAERQAINAPMQGTAADLIKMAMVAVEKWLETSGLKSRMVLQVHDELVLEVPEDEVETVKEKLPEIMDGVATLRVPLIASVGVGENWEAAH</sequence>
<dbReference type="InterPro" id="IPR002298">
    <property type="entry name" value="DNA_polymerase_A"/>
</dbReference>
<accession>A0A388S918</accession>
<keyword evidence="12 17" id="KW-0239">DNA-directed DNA polymerase</keyword>
<dbReference type="InterPro" id="IPR020045">
    <property type="entry name" value="DNA_polI_H3TH"/>
</dbReference>
<dbReference type="SUPFAM" id="SSF47807">
    <property type="entry name" value="5' to 3' exonuclease, C-terminal subdomain"/>
    <property type="match status" value="1"/>
</dbReference>
<dbReference type="InterPro" id="IPR001098">
    <property type="entry name" value="DNA-dir_DNA_pol_A_palm_dom"/>
</dbReference>
<dbReference type="InterPro" id="IPR029060">
    <property type="entry name" value="PIN-like_dom_sf"/>
</dbReference>
<evidence type="ECO:0000256" key="9">
    <source>
        <dbReference type="ARBA" id="ARBA00022763"/>
    </source>
</evidence>
<dbReference type="InterPro" id="IPR036397">
    <property type="entry name" value="RNaseH_sf"/>
</dbReference>
<dbReference type="OrthoDB" id="9806424at2"/>
<dbReference type="InterPro" id="IPR020046">
    <property type="entry name" value="5-3_exonucl_a-hlix_arch_N"/>
</dbReference>
<dbReference type="FunFam" id="1.10.150.20:FF:000003">
    <property type="entry name" value="DNA polymerase I"/>
    <property type="match status" value="1"/>
</dbReference>
<dbReference type="SUPFAM" id="SSF56672">
    <property type="entry name" value="DNA/RNA polymerases"/>
    <property type="match status" value="1"/>
</dbReference>